<dbReference type="RefSeq" id="WP_098974316.1">
    <property type="nucleotide sequence ID" value="NZ_CP077115.1"/>
</dbReference>
<evidence type="ECO:0000259" key="1">
    <source>
        <dbReference type="SMART" id="SM00382"/>
    </source>
</evidence>
<comment type="caution">
    <text evidence="2">The sequence shown here is derived from an EMBL/GenBank/DDBJ whole genome shotgun (WGS) entry which is preliminary data.</text>
</comment>
<organism evidence="2 3">
    <name type="scientific">Fusobacterium nucleatum subsp. polymorphum</name>
    <name type="common">Fusobacterium polymorphum</name>
    <dbReference type="NCBI Taxonomy" id="76857"/>
    <lineage>
        <taxon>Bacteria</taxon>
        <taxon>Fusobacteriati</taxon>
        <taxon>Fusobacteriota</taxon>
        <taxon>Fusobacteriia</taxon>
        <taxon>Fusobacteriales</taxon>
        <taxon>Fusobacteriaceae</taxon>
        <taxon>Fusobacterium</taxon>
    </lineage>
</organism>
<dbReference type="AlphaFoldDB" id="A0A2C6BR49"/>
<feature type="domain" description="AAA+ ATPase" evidence="1">
    <location>
        <begin position="25"/>
        <end position="182"/>
    </location>
</feature>
<reference evidence="2 3" key="1">
    <citation type="submission" date="2017-06" db="EMBL/GenBank/DDBJ databases">
        <title>Draft genome sequence of Fusobacterium nucleatum subsp. polymorphum KCOM 1271 (=ChDC F305).</title>
        <authorList>
            <person name="Kook J.-K."/>
            <person name="Park S.-N."/>
            <person name="Lim Y.K."/>
            <person name="Roh H."/>
        </authorList>
    </citation>
    <scope>NUCLEOTIDE SEQUENCE [LARGE SCALE GENOMIC DNA]</scope>
    <source>
        <strain evidence="3">KCOM 1271 (ChDC F305)</strain>
    </source>
</reference>
<dbReference type="SUPFAM" id="SSF52540">
    <property type="entry name" value="P-loop containing nucleoside triphosphate hydrolases"/>
    <property type="match status" value="1"/>
</dbReference>
<dbReference type="SMART" id="SM00382">
    <property type="entry name" value="AAA"/>
    <property type="match status" value="1"/>
</dbReference>
<dbReference type="InterPro" id="IPR027417">
    <property type="entry name" value="P-loop_NTPase"/>
</dbReference>
<dbReference type="EMBL" id="NIRN01000001">
    <property type="protein sequence ID" value="PHI06594.1"/>
    <property type="molecule type" value="Genomic_DNA"/>
</dbReference>
<evidence type="ECO:0000313" key="2">
    <source>
        <dbReference type="EMBL" id="PHI06594.1"/>
    </source>
</evidence>
<protein>
    <submittedName>
        <fullName evidence="2">DNA repair protein Rad50</fullName>
    </submittedName>
</protein>
<proteinExistence type="predicted"/>
<gene>
    <name evidence="2" type="ORF">CBG54_05885</name>
</gene>
<name>A0A2C6BR49_FUSNP</name>
<dbReference type="Proteomes" id="UP000224182">
    <property type="component" value="Unassembled WGS sequence"/>
</dbReference>
<evidence type="ECO:0000313" key="3">
    <source>
        <dbReference type="Proteomes" id="UP000224182"/>
    </source>
</evidence>
<dbReference type="Gene3D" id="3.40.50.300">
    <property type="entry name" value="P-loop containing nucleotide triphosphate hydrolases"/>
    <property type="match status" value="1"/>
</dbReference>
<accession>A0A2C6BR49</accession>
<dbReference type="InterPro" id="IPR003593">
    <property type="entry name" value="AAA+_ATPase"/>
</dbReference>
<sequence length="418" mass="47917">MVGDYGQIIIKEKKELLKEIGTMLPFTSIHLIGPSGSGKTTIVENLMNMKELGIDELKILRLQGVSSEDFRLPIVKTIKKKDELFGNEDKEEKTVELINMGVFQEIIDNPQKTYLLFLDEILRSDSSIAPLLFGILEGRINGIKAPNLRVVCASNYGEQYITNFDFSDSALRRRQIFIEYIPCKEDIIDFIKEKNYNSVLTECMELLPMSDIVNHDKASKELEQDTQLGSWNLLNNRWNKLGINSYDEGRNDISSYGEYFFNSKTKSALLNKLVLLKQLQEIDIHKEIIQGKGLEEGKEIKNKKGKVIDKEEILTELKIRTKTFILNETLTKEKNYLVDNLKDILFVFRNDQILAVSMISDLKAKIKIMSEKDSSVSNKLKSKFLDIIDRIGDMVDSEDKEYSKLCEQIMDSANLKAN</sequence>